<dbReference type="PANTHER" id="PTHR10796">
    <property type="entry name" value="PATCHED-RELATED"/>
    <property type="match status" value="1"/>
</dbReference>
<dbReference type="PROSITE" id="PS50156">
    <property type="entry name" value="SSD"/>
    <property type="match status" value="1"/>
</dbReference>
<protein>
    <recommendedName>
        <fullName evidence="9">Patched domain-containing protein 3</fullName>
    </recommendedName>
</protein>
<evidence type="ECO:0000313" key="12">
    <source>
        <dbReference type="EMBL" id="KAJ1100174.1"/>
    </source>
</evidence>
<evidence type="ECO:0000256" key="4">
    <source>
        <dbReference type="ARBA" id="ARBA00022989"/>
    </source>
</evidence>
<keyword evidence="5 10" id="KW-0472">Membrane</keyword>
<feature type="transmembrane region" description="Helical" evidence="10">
    <location>
        <begin position="342"/>
        <end position="365"/>
    </location>
</feature>
<proteinExistence type="inferred from homology"/>
<feature type="transmembrane region" description="Helical" evidence="10">
    <location>
        <begin position="57"/>
        <end position="82"/>
    </location>
</feature>
<dbReference type="GO" id="GO:0016020">
    <property type="term" value="C:membrane"/>
    <property type="evidence" value="ECO:0007669"/>
    <property type="project" value="InterPro"/>
</dbReference>
<comment type="similarity">
    <text evidence="1">Belongs to the patched family.</text>
</comment>
<evidence type="ECO:0000256" key="5">
    <source>
        <dbReference type="ARBA" id="ARBA00023136"/>
    </source>
</evidence>
<comment type="caution">
    <text evidence="12">The sequence shown here is derived from an EMBL/GenBank/DDBJ whole genome shotgun (WGS) entry which is preliminary data.</text>
</comment>
<dbReference type="FunFam" id="1.20.1640.10:FF:000013">
    <property type="entry name" value="PaTched Related family"/>
    <property type="match status" value="1"/>
</dbReference>
<comment type="function">
    <text evidence="7">May play a role in sperm development or sperm function. However, does not appear to have an essential role in spermatogenesis or male fertility.</text>
</comment>
<dbReference type="InterPro" id="IPR000731">
    <property type="entry name" value="SSD"/>
</dbReference>
<evidence type="ECO:0000256" key="6">
    <source>
        <dbReference type="ARBA" id="ARBA00023180"/>
    </source>
</evidence>
<organism evidence="12 13">
    <name type="scientific">Pleurodeles waltl</name>
    <name type="common">Iberian ribbed newt</name>
    <dbReference type="NCBI Taxonomy" id="8319"/>
    <lineage>
        <taxon>Eukaryota</taxon>
        <taxon>Metazoa</taxon>
        <taxon>Chordata</taxon>
        <taxon>Craniata</taxon>
        <taxon>Vertebrata</taxon>
        <taxon>Euteleostomi</taxon>
        <taxon>Amphibia</taxon>
        <taxon>Batrachia</taxon>
        <taxon>Caudata</taxon>
        <taxon>Salamandroidea</taxon>
        <taxon>Salamandridae</taxon>
        <taxon>Pleurodelinae</taxon>
        <taxon>Pleurodeles</taxon>
    </lineage>
</organism>
<feature type="transmembrane region" description="Helical" evidence="10">
    <location>
        <begin position="150"/>
        <end position="168"/>
    </location>
</feature>
<feature type="transmembrane region" description="Helical" evidence="10">
    <location>
        <begin position="372"/>
        <end position="394"/>
    </location>
</feature>
<evidence type="ECO:0000256" key="3">
    <source>
        <dbReference type="ARBA" id="ARBA00022692"/>
    </source>
</evidence>
<dbReference type="AlphaFoldDB" id="A0AAV7MCB7"/>
<sequence length="616" mass="69069">MFLMISCWQQTKVSRNVEDRLADTYAAAAVSITITTMTDVLAFYIGIMTQFSSVQSFCIYTGTAVLFCFLYSITFFGAVLALNGKREEDNRHWLVCIEVKDIAQPDHSSVPFLCCEGGSFDRTTGAEEEHPITTLFQHYGPFLTQSWTKMFVFVVYCGYLAVSVYGCFQLQEGTSLRNLASEASYVTQYYHSEDLYFSKYGPKVMVTVTKAISYWDPMIRTRIEKCVQRLESSSSIDRRLSESWLQDYSQYLFNISLNLDNKTTFMNHVTSFLQLVPRYKNDVVIQNDQIEAARFFIQTVNVSAVADAHKMLKELRETAKACTIPLLVYHPIFIFLEQYDAIIQNTIQNIAVATGVMLVISLLLIPNPLCSLWVTFAIASIIVGVTGFMAFWNVNLDSVSMINLVICIGFSIDFSAHISYAFVTNKDPDANKRVSNALHLLGYPILQAALSTILGVVALSAAESYIFKSFFKIMFLVITFGALHGLVFIPVFLPFFGMCDKPCRGRENIKKLEKRSQQGSCTKDGINLGCHDNQVEEVHGSTLPGTVFTIPSVINIANVYNGYLFHARQNTMVPSNGLQSTGITPCSDQKSEAMDVDCLKQINLLHYVSKKSPDCS</sequence>
<evidence type="ECO:0000259" key="11">
    <source>
        <dbReference type="PROSITE" id="PS50156"/>
    </source>
</evidence>
<evidence type="ECO:0000256" key="9">
    <source>
        <dbReference type="ARBA" id="ARBA00074262"/>
    </source>
</evidence>
<gene>
    <name evidence="12" type="ORF">NDU88_005261</name>
</gene>
<dbReference type="InterPro" id="IPR051697">
    <property type="entry name" value="Patched_domain-protein"/>
</dbReference>
<dbReference type="EMBL" id="JANPWB010000014">
    <property type="protein sequence ID" value="KAJ1100174.1"/>
    <property type="molecule type" value="Genomic_DNA"/>
</dbReference>
<keyword evidence="6" id="KW-0325">Glycoprotein</keyword>
<feature type="domain" description="SSD" evidence="11">
    <location>
        <begin position="1"/>
        <end position="82"/>
    </location>
</feature>
<evidence type="ECO:0000256" key="1">
    <source>
        <dbReference type="ARBA" id="ARBA00005585"/>
    </source>
</evidence>
<evidence type="ECO:0000313" key="13">
    <source>
        <dbReference type="Proteomes" id="UP001066276"/>
    </source>
</evidence>
<evidence type="ECO:0000256" key="7">
    <source>
        <dbReference type="ARBA" id="ARBA00057027"/>
    </source>
</evidence>
<comment type="subcellular location">
    <subcellularLocation>
        <location evidence="8">Cell projection</location>
        <location evidence="8">Cilium</location>
        <location evidence="8">Flagellum membrane</location>
        <topology evidence="8">Multi-pass membrane protein</topology>
    </subcellularLocation>
</comment>
<evidence type="ECO:0000256" key="2">
    <source>
        <dbReference type="ARBA" id="ARBA00022475"/>
    </source>
</evidence>
<dbReference type="Proteomes" id="UP001066276">
    <property type="component" value="Chromosome 10"/>
</dbReference>
<name>A0AAV7MCB7_PLEWA</name>
<dbReference type="InterPro" id="IPR003392">
    <property type="entry name" value="PTHD_SSD"/>
</dbReference>
<feature type="transmembrane region" description="Helical" evidence="10">
    <location>
        <begin position="400"/>
        <end position="423"/>
    </location>
</feature>
<evidence type="ECO:0000256" key="10">
    <source>
        <dbReference type="SAM" id="Phobius"/>
    </source>
</evidence>
<dbReference type="PANTHER" id="PTHR10796:SF60">
    <property type="entry name" value="PATCHED DOMAIN-CONTAINING PROTEIN 3"/>
    <property type="match status" value="1"/>
</dbReference>
<feature type="transmembrane region" description="Helical" evidence="10">
    <location>
        <begin position="25"/>
        <end position="45"/>
    </location>
</feature>
<dbReference type="Gene3D" id="1.20.1640.10">
    <property type="entry name" value="Multidrug efflux transporter AcrB transmembrane domain"/>
    <property type="match status" value="2"/>
</dbReference>
<keyword evidence="3 10" id="KW-0812">Transmembrane</keyword>
<dbReference type="Pfam" id="PF02460">
    <property type="entry name" value="Patched"/>
    <property type="match status" value="1"/>
</dbReference>
<evidence type="ECO:0000256" key="8">
    <source>
        <dbReference type="ARBA" id="ARBA00060429"/>
    </source>
</evidence>
<dbReference type="GO" id="GO:0097225">
    <property type="term" value="C:sperm midpiece"/>
    <property type="evidence" value="ECO:0007669"/>
    <property type="project" value="UniProtKB-ARBA"/>
</dbReference>
<keyword evidence="4 10" id="KW-1133">Transmembrane helix</keyword>
<dbReference type="SUPFAM" id="SSF82866">
    <property type="entry name" value="Multidrug efflux transporter AcrB transmembrane domain"/>
    <property type="match status" value="2"/>
</dbReference>
<feature type="transmembrane region" description="Helical" evidence="10">
    <location>
        <begin position="444"/>
        <end position="467"/>
    </location>
</feature>
<keyword evidence="13" id="KW-1185">Reference proteome</keyword>
<accession>A0AAV7MCB7</accession>
<reference evidence="12" key="1">
    <citation type="journal article" date="2022" name="bioRxiv">
        <title>Sequencing and chromosome-scale assembly of the giantPleurodeles waltlgenome.</title>
        <authorList>
            <person name="Brown T."/>
            <person name="Elewa A."/>
            <person name="Iarovenko S."/>
            <person name="Subramanian E."/>
            <person name="Araus A.J."/>
            <person name="Petzold A."/>
            <person name="Susuki M."/>
            <person name="Suzuki K.-i.T."/>
            <person name="Hayashi T."/>
            <person name="Toyoda A."/>
            <person name="Oliveira C."/>
            <person name="Osipova E."/>
            <person name="Leigh N.D."/>
            <person name="Simon A."/>
            <person name="Yun M.H."/>
        </authorList>
    </citation>
    <scope>NUCLEOTIDE SEQUENCE</scope>
    <source>
        <strain evidence="12">20211129_DDA</strain>
        <tissue evidence="12">Liver</tissue>
    </source>
</reference>
<feature type="transmembrane region" description="Helical" evidence="10">
    <location>
        <begin position="473"/>
        <end position="496"/>
    </location>
</feature>
<keyword evidence="2" id="KW-1003">Cell membrane</keyword>